<evidence type="ECO:0000256" key="6">
    <source>
        <dbReference type="ARBA" id="ARBA00022989"/>
    </source>
</evidence>
<comment type="subcellular location">
    <subcellularLocation>
        <location evidence="1">Cell membrane</location>
        <topology evidence="1">Multi-pass membrane protein</topology>
    </subcellularLocation>
</comment>
<feature type="transmembrane region" description="Helical" evidence="8">
    <location>
        <begin position="146"/>
        <end position="168"/>
    </location>
</feature>
<evidence type="ECO:0000256" key="1">
    <source>
        <dbReference type="ARBA" id="ARBA00004651"/>
    </source>
</evidence>
<keyword evidence="5 8" id="KW-0812">Transmembrane</keyword>
<dbReference type="GO" id="GO:1903785">
    <property type="term" value="P:L-valine transmembrane transport"/>
    <property type="evidence" value="ECO:0007669"/>
    <property type="project" value="TreeGrafter"/>
</dbReference>
<keyword evidence="3" id="KW-0813">Transport</keyword>
<dbReference type="InterPro" id="IPR011606">
    <property type="entry name" value="Brnchd-chn_aa_trnsp_permease"/>
</dbReference>
<name>A0A1H0Q9Q5_9MICO</name>
<accession>A0A1H0Q9Q5</accession>
<comment type="similarity">
    <text evidence="2">Belongs to the AzlC family.</text>
</comment>
<keyword evidence="4" id="KW-1003">Cell membrane</keyword>
<feature type="transmembrane region" description="Helical" evidence="8">
    <location>
        <begin position="74"/>
        <end position="98"/>
    </location>
</feature>
<evidence type="ECO:0000256" key="4">
    <source>
        <dbReference type="ARBA" id="ARBA00022475"/>
    </source>
</evidence>
<dbReference type="RefSeq" id="WP_407946394.1">
    <property type="nucleotide sequence ID" value="NZ_LT629711.1"/>
</dbReference>
<dbReference type="EMBL" id="LT629711">
    <property type="protein sequence ID" value="SDP14122.1"/>
    <property type="molecule type" value="Genomic_DNA"/>
</dbReference>
<sequence length="259" mass="26590">MTHRPGRTGKSALLRRALGQPVLRAPVLRQSLSVALATGAYGISFGTLSVAAGLSVLQTQALSLLLFSGGSQLALVGVLAAGPAGAPAAVAASTLLGVRNGLYGLQLSRMLAVRGWRRLVAAQLTIDESTAVAVGQRDEPTARTGFWATGTGVFAFWNVMTLVGALLGDALGDPRRYGLDAAAAAAFCALLWPRLKSLDSRAIAALAALVAVLLAPHVPAGIPVLVAAATALVAGVWRRAHHDPPPPHRWDDDGKQVGA</sequence>
<proteinExistence type="inferred from homology"/>
<evidence type="ECO:0000313" key="9">
    <source>
        <dbReference type="EMBL" id="SDP14122.1"/>
    </source>
</evidence>
<dbReference type="AlphaFoldDB" id="A0A1H0Q9Q5"/>
<dbReference type="PANTHER" id="PTHR34979">
    <property type="entry name" value="INNER MEMBRANE PROTEIN YGAZ"/>
    <property type="match status" value="1"/>
</dbReference>
<evidence type="ECO:0000313" key="10">
    <source>
        <dbReference type="Proteomes" id="UP000199077"/>
    </source>
</evidence>
<dbReference type="STRING" id="443156.SAMN04489867_1532"/>
<gene>
    <name evidence="9" type="ORF">SAMN04489867_1532</name>
</gene>
<evidence type="ECO:0000256" key="5">
    <source>
        <dbReference type="ARBA" id="ARBA00022692"/>
    </source>
</evidence>
<dbReference type="PANTHER" id="PTHR34979:SF1">
    <property type="entry name" value="INNER MEMBRANE PROTEIN YGAZ"/>
    <property type="match status" value="1"/>
</dbReference>
<keyword evidence="6 8" id="KW-1133">Transmembrane helix</keyword>
<evidence type="ECO:0000256" key="2">
    <source>
        <dbReference type="ARBA" id="ARBA00010735"/>
    </source>
</evidence>
<evidence type="ECO:0000256" key="3">
    <source>
        <dbReference type="ARBA" id="ARBA00022448"/>
    </source>
</evidence>
<feature type="transmembrane region" description="Helical" evidence="8">
    <location>
        <begin position="204"/>
        <end position="237"/>
    </location>
</feature>
<feature type="transmembrane region" description="Helical" evidence="8">
    <location>
        <begin position="174"/>
        <end position="192"/>
    </location>
</feature>
<keyword evidence="10" id="KW-1185">Reference proteome</keyword>
<dbReference type="Proteomes" id="UP000199077">
    <property type="component" value="Chromosome I"/>
</dbReference>
<dbReference type="GO" id="GO:0005886">
    <property type="term" value="C:plasma membrane"/>
    <property type="evidence" value="ECO:0007669"/>
    <property type="project" value="UniProtKB-SubCell"/>
</dbReference>
<organism evidence="9 10">
    <name type="scientific">Pedococcus dokdonensis</name>
    <dbReference type="NCBI Taxonomy" id="443156"/>
    <lineage>
        <taxon>Bacteria</taxon>
        <taxon>Bacillati</taxon>
        <taxon>Actinomycetota</taxon>
        <taxon>Actinomycetes</taxon>
        <taxon>Micrococcales</taxon>
        <taxon>Intrasporangiaceae</taxon>
        <taxon>Pedococcus</taxon>
    </lineage>
</organism>
<evidence type="ECO:0000256" key="8">
    <source>
        <dbReference type="SAM" id="Phobius"/>
    </source>
</evidence>
<dbReference type="Pfam" id="PF03591">
    <property type="entry name" value="AzlC"/>
    <property type="match status" value="1"/>
</dbReference>
<evidence type="ECO:0000256" key="7">
    <source>
        <dbReference type="ARBA" id="ARBA00023136"/>
    </source>
</evidence>
<feature type="transmembrane region" description="Helical" evidence="8">
    <location>
        <begin position="34"/>
        <end position="54"/>
    </location>
</feature>
<reference evidence="10" key="1">
    <citation type="submission" date="2016-10" db="EMBL/GenBank/DDBJ databases">
        <authorList>
            <person name="Varghese N."/>
            <person name="Submissions S."/>
        </authorList>
    </citation>
    <scope>NUCLEOTIDE SEQUENCE [LARGE SCALE GENOMIC DNA]</scope>
    <source>
        <strain evidence="10">DSM 22329</strain>
    </source>
</reference>
<protein>
    <submittedName>
        <fullName evidence="9">Predicted branched-chain amino acid permease (Azaleucine resistance)</fullName>
    </submittedName>
</protein>
<keyword evidence="7 8" id="KW-0472">Membrane</keyword>